<evidence type="ECO:0000256" key="1">
    <source>
        <dbReference type="ARBA" id="ARBA00022630"/>
    </source>
</evidence>
<evidence type="ECO:0000259" key="4">
    <source>
        <dbReference type="Pfam" id="PF01494"/>
    </source>
</evidence>
<dbReference type="InterPro" id="IPR036188">
    <property type="entry name" value="FAD/NAD-bd_sf"/>
</dbReference>
<keyword evidence="1" id="KW-0285">Flavoprotein</keyword>
<dbReference type="Proteomes" id="UP000249324">
    <property type="component" value="Unassembled WGS sequence"/>
</dbReference>
<comment type="caution">
    <text evidence="5">The sequence shown here is derived from an EMBL/GenBank/DDBJ whole genome shotgun (WGS) entry which is preliminary data.</text>
</comment>
<feature type="compositionally biased region" description="Basic and acidic residues" evidence="3">
    <location>
        <begin position="649"/>
        <end position="660"/>
    </location>
</feature>
<feature type="region of interest" description="Disordered" evidence="3">
    <location>
        <begin position="618"/>
        <end position="660"/>
    </location>
</feature>
<evidence type="ECO:0000313" key="6">
    <source>
        <dbReference type="Proteomes" id="UP000249324"/>
    </source>
</evidence>
<dbReference type="Pfam" id="PF01494">
    <property type="entry name" value="FAD_binding_3"/>
    <property type="match status" value="1"/>
</dbReference>
<dbReference type="PRINTS" id="PR00420">
    <property type="entry name" value="RNGMNOXGNASE"/>
</dbReference>
<dbReference type="AlphaFoldDB" id="A0ABD6FC84"/>
<evidence type="ECO:0000313" key="5">
    <source>
        <dbReference type="EMBL" id="MFO7191463.1"/>
    </source>
</evidence>
<dbReference type="InterPro" id="IPR050641">
    <property type="entry name" value="RIFMO-like"/>
</dbReference>
<feature type="domain" description="FAD-binding" evidence="4">
    <location>
        <begin position="3"/>
        <end position="371"/>
    </location>
</feature>
<keyword evidence="2" id="KW-0274">FAD</keyword>
<feature type="compositionally biased region" description="Basic and acidic residues" evidence="3">
    <location>
        <begin position="494"/>
        <end position="506"/>
    </location>
</feature>
<dbReference type="Gene3D" id="3.50.50.60">
    <property type="entry name" value="FAD/NAD(P)-binding domain"/>
    <property type="match status" value="1"/>
</dbReference>
<feature type="compositionally biased region" description="Low complexity" evidence="3">
    <location>
        <begin position="574"/>
        <end position="585"/>
    </location>
</feature>
<dbReference type="PANTHER" id="PTHR43004">
    <property type="entry name" value="TRK SYSTEM POTASSIUM UPTAKE PROTEIN"/>
    <property type="match status" value="1"/>
</dbReference>
<feature type="compositionally biased region" description="Basic residues" evidence="3">
    <location>
        <begin position="626"/>
        <end position="637"/>
    </location>
</feature>
<feature type="compositionally biased region" description="Basic residues" evidence="3">
    <location>
        <begin position="431"/>
        <end position="451"/>
    </location>
</feature>
<feature type="compositionally biased region" description="Basic and acidic residues" evidence="3">
    <location>
        <begin position="561"/>
        <end position="573"/>
    </location>
</feature>
<dbReference type="Gene3D" id="3.30.9.10">
    <property type="entry name" value="D-Amino Acid Oxidase, subunit A, domain 2"/>
    <property type="match status" value="1"/>
</dbReference>
<name>A0ABD6FC84_9PSEU</name>
<sequence>MNVPVLIVGGGGCGLTSSILLSELGVETLLVERHDSTSPVPKAHYLNQRTMEIFRQFGIAEPIVAAGAPLEAFGKATWRTSLGGDGPLDGKVIHAMDAFGGGQLRERYLRDSPSLPTNLPQVRLEPILRRMAEDRAPGRIRFGHELVDFTQDDTGVTATIEPKNGTAYRVRCQYLIGADGGRFVGQKLGVVLAGSGRLIDIIGCHFKADLSAHFSGDSVITWLIDPDGGGPFGSGALLPMGPTWGRNSEEWVLHFTFPPDDPQRMFDHDVLVAHLRRLLKIPDLDVEVLNVSRWGPEGALAERFRAGRVFLAGDAAHRTPPTTALGLNSAIHDVHNLAWKLAAVLDGTASPALLDSYETERRPVDAGYVDWAMFTFVNHTVINAGLGLSPNQTPEQRHQAIAALLADTPMGATPGTCRSGDRNPAHGVPLARHRARIPIRRRCRRTRRHRSPTAGSDGIRVPPDDPARPPSATRVAEPWRPTGVHPRSRGQTRIRADDRSQRHGLDGSRLGRRGRAENSAANCDDRRERRIHRPRRGLGPVESAGPRRSGPRAPGSSCRLPIDEPRARCRERPASGPERSARAAAGAGGVTRSLPGTMLGARGSAGPAGYRFSLSTAHVLSGPNPRARRPSCRRRRSVTAPRTSVQRPPSERWGDHCVQH</sequence>
<dbReference type="EMBL" id="QGUI02000030">
    <property type="protein sequence ID" value="MFO7191463.1"/>
    <property type="molecule type" value="Genomic_DNA"/>
</dbReference>
<dbReference type="GO" id="GO:0016709">
    <property type="term" value="F:oxidoreductase activity, acting on paired donors, with incorporation or reduction of molecular oxygen, NAD(P)H as one donor, and incorporation of one atom of oxygen"/>
    <property type="evidence" value="ECO:0007669"/>
    <property type="project" value="UniProtKB-ARBA"/>
</dbReference>
<keyword evidence="5" id="KW-0503">Monooxygenase</keyword>
<proteinExistence type="predicted"/>
<evidence type="ECO:0000256" key="3">
    <source>
        <dbReference type="SAM" id="MobiDB-lite"/>
    </source>
</evidence>
<organism evidence="5 6">
    <name type="scientific">Thermocrispum agreste</name>
    <dbReference type="NCBI Taxonomy" id="37925"/>
    <lineage>
        <taxon>Bacteria</taxon>
        <taxon>Bacillati</taxon>
        <taxon>Actinomycetota</taxon>
        <taxon>Actinomycetes</taxon>
        <taxon>Pseudonocardiales</taxon>
        <taxon>Pseudonocardiaceae</taxon>
        <taxon>Thermocrispum</taxon>
    </lineage>
</organism>
<feature type="region of interest" description="Disordered" evidence="3">
    <location>
        <begin position="412"/>
        <end position="600"/>
    </location>
</feature>
<reference evidence="5 6" key="1">
    <citation type="journal article" date="2021" name="BMC Genomics">
        <title>Genome-resolved metagenome and metatranscriptome analyses of thermophilic composting reveal key bacterial players and their metabolic interactions.</title>
        <authorList>
            <person name="Braga L.P.P."/>
            <person name="Pereira R.V."/>
            <person name="Martins L.F."/>
            <person name="Moura L.M.S."/>
            <person name="Sanchez F.B."/>
            <person name="Patane J.S.L."/>
            <person name="da Silva A.M."/>
            <person name="Setubal J.C."/>
        </authorList>
    </citation>
    <scope>NUCLEOTIDE SEQUENCE [LARGE SCALE GENOMIC DNA]</scope>
    <source>
        <strain evidence="5">ZC4RG45</strain>
    </source>
</reference>
<keyword evidence="5" id="KW-0560">Oxidoreductase</keyword>
<protein>
    <submittedName>
        <fullName evidence="5">FAD-dependent monooxygenase</fullName>
    </submittedName>
</protein>
<dbReference type="PANTHER" id="PTHR43004:SF6">
    <property type="entry name" value="FAD_NAD(P)-BINDING OXIDOREDUCTASE FAMILY PROTEIN"/>
    <property type="match status" value="1"/>
</dbReference>
<gene>
    <name evidence="5" type="ORF">DIU77_004395</name>
</gene>
<evidence type="ECO:0000256" key="2">
    <source>
        <dbReference type="ARBA" id="ARBA00022827"/>
    </source>
</evidence>
<dbReference type="SUPFAM" id="SSF51905">
    <property type="entry name" value="FAD/NAD(P)-binding domain"/>
    <property type="match status" value="1"/>
</dbReference>
<dbReference type="InterPro" id="IPR002938">
    <property type="entry name" value="FAD-bd"/>
</dbReference>
<accession>A0ABD6FC84</accession>